<dbReference type="RefSeq" id="WP_183202464.1">
    <property type="nucleotide sequence ID" value="NZ_JACIEK010000023.1"/>
</dbReference>
<reference evidence="1 2" key="1">
    <citation type="submission" date="2020-08" db="EMBL/GenBank/DDBJ databases">
        <title>Genomic Encyclopedia of Type Strains, Phase IV (KMG-IV): sequencing the most valuable type-strain genomes for metagenomic binning, comparative biology and taxonomic classification.</title>
        <authorList>
            <person name="Goeker M."/>
        </authorList>
    </citation>
    <scope>NUCLEOTIDE SEQUENCE [LARGE SCALE GENOMIC DNA]</scope>
    <source>
        <strain evidence="1 2">DSM 102238</strain>
    </source>
</reference>
<name>A0A7W6H8J8_9HYPH</name>
<organism evidence="1 2">
    <name type="scientific">Aureimonas pseudogalii</name>
    <dbReference type="NCBI Taxonomy" id="1744844"/>
    <lineage>
        <taxon>Bacteria</taxon>
        <taxon>Pseudomonadati</taxon>
        <taxon>Pseudomonadota</taxon>
        <taxon>Alphaproteobacteria</taxon>
        <taxon>Hyphomicrobiales</taxon>
        <taxon>Aurantimonadaceae</taxon>
        <taxon>Aureimonas</taxon>
    </lineage>
</organism>
<evidence type="ECO:0000313" key="2">
    <source>
        <dbReference type="Proteomes" id="UP000542776"/>
    </source>
</evidence>
<dbReference type="EMBL" id="JACIEK010000023">
    <property type="protein sequence ID" value="MBB4000563.1"/>
    <property type="molecule type" value="Genomic_DNA"/>
</dbReference>
<comment type="caution">
    <text evidence="1">The sequence shown here is derived from an EMBL/GenBank/DDBJ whole genome shotgun (WGS) entry which is preliminary data.</text>
</comment>
<dbReference type="AlphaFoldDB" id="A0A7W6H8J8"/>
<keyword evidence="2" id="KW-1185">Reference proteome</keyword>
<sequence length="146" mass="15437">MLEFADLTDVTKAAVDQSWTYVLEICRAKALRPEMLVPRAANAIAFFTKGLVLYANDRSVGAAAFGESSQINAAGQAASNTLARHLEVTAREALVGYAGGSAIYPQSQWPLTRWQAARAKAGSASIFLAGAATGALLKRLVELVLP</sequence>
<dbReference type="Proteomes" id="UP000542776">
    <property type="component" value="Unassembled WGS sequence"/>
</dbReference>
<proteinExistence type="predicted"/>
<gene>
    <name evidence="1" type="ORF">GGR04_004441</name>
</gene>
<accession>A0A7W6H8J8</accession>
<protein>
    <submittedName>
        <fullName evidence="1">Uncharacterized protein</fullName>
    </submittedName>
</protein>
<evidence type="ECO:0000313" key="1">
    <source>
        <dbReference type="EMBL" id="MBB4000563.1"/>
    </source>
</evidence>